<dbReference type="Pfam" id="PF13426">
    <property type="entry name" value="PAS_9"/>
    <property type="match status" value="1"/>
</dbReference>
<dbReference type="PROSITE" id="PS50112">
    <property type="entry name" value="PAS"/>
    <property type="match status" value="2"/>
</dbReference>
<evidence type="ECO:0000256" key="6">
    <source>
        <dbReference type="ARBA" id="ARBA00022777"/>
    </source>
</evidence>
<dbReference type="Gene3D" id="3.30.450.20">
    <property type="entry name" value="PAS domain"/>
    <property type="match status" value="3"/>
</dbReference>
<dbReference type="PRINTS" id="PR00344">
    <property type="entry name" value="BCTRLSENSOR"/>
</dbReference>
<dbReference type="InterPro" id="IPR036097">
    <property type="entry name" value="HisK_dim/P_sf"/>
</dbReference>
<dbReference type="SUPFAM" id="SSF55874">
    <property type="entry name" value="ATPase domain of HSP90 chaperone/DNA topoisomerase II/histidine kinase"/>
    <property type="match status" value="1"/>
</dbReference>
<dbReference type="SMART" id="SM00388">
    <property type="entry name" value="HisKA"/>
    <property type="match status" value="1"/>
</dbReference>
<name>Q0PIG7_HELMO</name>
<dbReference type="CDD" id="cd00082">
    <property type="entry name" value="HisKA"/>
    <property type="match status" value="1"/>
</dbReference>
<accession>Q0PIG7</accession>
<dbReference type="InterPro" id="IPR000014">
    <property type="entry name" value="PAS"/>
</dbReference>
<dbReference type="GO" id="GO:0000155">
    <property type="term" value="F:phosphorelay sensor kinase activity"/>
    <property type="evidence" value="ECO:0007669"/>
    <property type="project" value="InterPro"/>
</dbReference>
<keyword evidence="13" id="KW-1185">Reference proteome</keyword>
<evidence type="ECO:0000313" key="11">
    <source>
        <dbReference type="EMBL" id="ABH04850.1"/>
    </source>
</evidence>
<feature type="domain" description="PAS" evidence="10">
    <location>
        <begin position="16"/>
        <end position="86"/>
    </location>
</feature>
<dbReference type="SMART" id="SM00387">
    <property type="entry name" value="HATPase_c"/>
    <property type="match status" value="1"/>
</dbReference>
<evidence type="ECO:0000256" key="1">
    <source>
        <dbReference type="ARBA" id="ARBA00000085"/>
    </source>
</evidence>
<dbReference type="EMBL" id="DQ831224">
    <property type="protein sequence ID" value="ABH04850.1"/>
    <property type="molecule type" value="Genomic_DNA"/>
</dbReference>
<dbReference type="Proteomes" id="UP000430670">
    <property type="component" value="Unassembled WGS sequence"/>
</dbReference>
<keyword evidence="8" id="KW-0902">Two-component regulatory system</keyword>
<evidence type="ECO:0000256" key="3">
    <source>
        <dbReference type="ARBA" id="ARBA00022553"/>
    </source>
</evidence>
<dbReference type="AlphaFoldDB" id="Q0PIG7"/>
<dbReference type="Pfam" id="PF08447">
    <property type="entry name" value="PAS_3"/>
    <property type="match status" value="1"/>
</dbReference>
<dbReference type="SUPFAM" id="SSF47384">
    <property type="entry name" value="Homodimeric domain of signal transducing histidine kinase"/>
    <property type="match status" value="1"/>
</dbReference>
<evidence type="ECO:0000256" key="7">
    <source>
        <dbReference type="ARBA" id="ARBA00022840"/>
    </source>
</evidence>
<dbReference type="InterPro" id="IPR035965">
    <property type="entry name" value="PAS-like_dom_sf"/>
</dbReference>
<evidence type="ECO:0000256" key="2">
    <source>
        <dbReference type="ARBA" id="ARBA00012438"/>
    </source>
</evidence>
<keyword evidence="7" id="KW-0067">ATP-binding</keyword>
<keyword evidence="4" id="KW-0808">Transferase</keyword>
<dbReference type="PANTHER" id="PTHR43065:SF46">
    <property type="entry name" value="C4-DICARBOXYLATE TRANSPORT SENSOR PROTEIN DCTB"/>
    <property type="match status" value="1"/>
</dbReference>
<dbReference type="SMART" id="SM00086">
    <property type="entry name" value="PAC"/>
    <property type="match status" value="2"/>
</dbReference>
<dbReference type="OrthoDB" id="505470at2"/>
<dbReference type="InterPro" id="IPR013656">
    <property type="entry name" value="PAS_4"/>
</dbReference>
<dbReference type="Pfam" id="PF00512">
    <property type="entry name" value="HisKA"/>
    <property type="match status" value="1"/>
</dbReference>
<proteinExistence type="predicted"/>
<organism evidence="11">
    <name type="scientific">Heliobacterium mobile</name>
    <name type="common">Heliobacillus mobilis</name>
    <dbReference type="NCBI Taxonomy" id="28064"/>
    <lineage>
        <taxon>Bacteria</taxon>
        <taxon>Bacillati</taxon>
        <taxon>Bacillota</taxon>
        <taxon>Clostridia</taxon>
        <taxon>Eubacteriales</taxon>
        <taxon>Heliobacteriaceae</taxon>
        <taxon>Heliobacterium</taxon>
    </lineage>
</organism>
<dbReference type="PROSITE" id="PS50109">
    <property type="entry name" value="HIS_KIN"/>
    <property type="match status" value="1"/>
</dbReference>
<dbReference type="Pfam" id="PF02518">
    <property type="entry name" value="HATPase_c"/>
    <property type="match status" value="1"/>
</dbReference>
<dbReference type="PANTHER" id="PTHR43065">
    <property type="entry name" value="SENSOR HISTIDINE KINASE"/>
    <property type="match status" value="1"/>
</dbReference>
<dbReference type="EMBL" id="WNKU01000014">
    <property type="protein sequence ID" value="MTV49778.1"/>
    <property type="molecule type" value="Genomic_DNA"/>
</dbReference>
<comment type="catalytic activity">
    <reaction evidence="1">
        <text>ATP + protein L-histidine = ADP + protein N-phospho-L-histidine.</text>
        <dbReference type="EC" id="2.7.13.3"/>
    </reaction>
</comment>
<gene>
    <name evidence="12" type="ORF">GJ688_12425</name>
</gene>
<reference evidence="12 13" key="2">
    <citation type="submission" date="2019-11" db="EMBL/GenBank/DDBJ databases">
        <title>Whole-genome sequence of a the green, strictly anaerobic photosynthetic bacterium Heliobacillus mobilis DSM 6151.</title>
        <authorList>
            <person name="Kyndt J.A."/>
            <person name="Meyer T.E."/>
        </authorList>
    </citation>
    <scope>NUCLEOTIDE SEQUENCE [LARGE SCALE GENOMIC DNA]</scope>
    <source>
        <strain evidence="12 13">DSM 6151</strain>
    </source>
</reference>
<evidence type="ECO:0000313" key="12">
    <source>
        <dbReference type="EMBL" id="MTV49778.1"/>
    </source>
</evidence>
<feature type="domain" description="PAS" evidence="10">
    <location>
        <begin position="259"/>
        <end position="329"/>
    </location>
</feature>
<reference evidence="11" key="1">
    <citation type="journal article" date="2006" name="Proc. Natl. Acad. Sci. U.S.A.">
        <title>The cyanobacterial genome core and the origin of photosynthesis.</title>
        <authorList>
            <person name="Mulkidjanian A.Y."/>
            <person name="Koonin E.V."/>
            <person name="Makarova K.S."/>
            <person name="Mekhedov S.L."/>
            <person name="Sorokin A."/>
            <person name="Wolf Y.I."/>
            <person name="Dufresne A."/>
            <person name="Partensky F."/>
            <person name="Burd H."/>
            <person name="Kaznadzey D."/>
            <person name="Haselkorn R."/>
            <person name="Galperin M.Y."/>
        </authorList>
    </citation>
    <scope>NUCLEOTIDE SEQUENCE</scope>
</reference>
<dbReference type="NCBIfam" id="TIGR00229">
    <property type="entry name" value="sensory_box"/>
    <property type="match status" value="2"/>
</dbReference>
<evidence type="ECO:0000256" key="4">
    <source>
        <dbReference type="ARBA" id="ARBA00022679"/>
    </source>
</evidence>
<keyword evidence="5" id="KW-0547">Nucleotide-binding</keyword>
<dbReference type="GO" id="GO:0005524">
    <property type="term" value="F:ATP binding"/>
    <property type="evidence" value="ECO:0007669"/>
    <property type="project" value="UniProtKB-KW"/>
</dbReference>
<dbReference type="Pfam" id="PF08448">
    <property type="entry name" value="PAS_4"/>
    <property type="match status" value="1"/>
</dbReference>
<keyword evidence="3" id="KW-0597">Phosphoprotein</keyword>
<dbReference type="InterPro" id="IPR003594">
    <property type="entry name" value="HATPase_dom"/>
</dbReference>
<evidence type="ECO:0000259" key="9">
    <source>
        <dbReference type="PROSITE" id="PS50109"/>
    </source>
</evidence>
<keyword evidence="6 11" id="KW-0418">Kinase</keyword>
<dbReference type="InterPro" id="IPR036890">
    <property type="entry name" value="HATPase_C_sf"/>
</dbReference>
<dbReference type="InterPro" id="IPR005467">
    <property type="entry name" value="His_kinase_dom"/>
</dbReference>
<protein>
    <recommendedName>
        <fullName evidence="2">histidine kinase</fullName>
        <ecNumber evidence="2">2.7.13.3</ecNumber>
    </recommendedName>
</protein>
<dbReference type="Gene3D" id="1.10.287.130">
    <property type="match status" value="1"/>
</dbReference>
<evidence type="ECO:0000256" key="5">
    <source>
        <dbReference type="ARBA" id="ARBA00022741"/>
    </source>
</evidence>
<dbReference type="InterPro" id="IPR013655">
    <property type="entry name" value="PAS_fold_3"/>
</dbReference>
<dbReference type="InterPro" id="IPR004358">
    <property type="entry name" value="Sig_transdc_His_kin-like_C"/>
</dbReference>
<sequence length="598" mass="69163">MRNLGKKDNQLLKSMKMSELERFLNLSLDIFIVFDFEWMIITINPSVERIFGYSLEEVIGKNGKDFIHPDDKDKAIAIIESNIDQSKQIYSSNRILCKDGSYKWVEWNSIPFVSENRVFAVGRDVTEKVLLEQKLKGSLEKTKQILEGISETYYSIDEKWRFEYVNQNFVDKYFPHRYKSKNDLIGLSLLDVFPVNVYPDVYSKVEETIREQKPTKFIRKSTYRDKWYEMHLVPSNIGLTVFSQDVTEHIKLTEQLRQSEESFIKAFHFSPTMVSLAEMPERRFMDVNQKWIELLGYTQEEFKGRTPLELNLYVNPKEYEEVTDKINKSGHISNERVLLRSKQGKEIICLFSGVTIDVKRKKCFLANFVDITDYYKLETELLRLERMNLIGQLAAGLGHEIRNPLQTVRGFLQLLENKYQTEREYFDLMIAELDRANYIITEFLSLSKSKSDNLKSLLIDDIVTHLFPLIQSKAFLEEKDVKLELDNSTSIFGDEKELKQLILNLVRNGIEAMKLGKILTIKTFTKGEHVVLAVVDQGAGIAPEILSKLGTPFVTSRADGTGLGLAVCYSIAERHNAKIEVDTSPEGTTFFVKFPIVN</sequence>
<evidence type="ECO:0000256" key="8">
    <source>
        <dbReference type="ARBA" id="ARBA00023012"/>
    </source>
</evidence>
<dbReference type="EC" id="2.7.13.3" evidence="2"/>
<evidence type="ECO:0000259" key="10">
    <source>
        <dbReference type="PROSITE" id="PS50112"/>
    </source>
</evidence>
<dbReference type="Gene3D" id="3.30.565.10">
    <property type="entry name" value="Histidine kinase-like ATPase, C-terminal domain"/>
    <property type="match status" value="1"/>
</dbReference>
<dbReference type="SMART" id="SM00091">
    <property type="entry name" value="PAS"/>
    <property type="match status" value="3"/>
</dbReference>
<dbReference type="InterPro" id="IPR001610">
    <property type="entry name" value="PAC"/>
</dbReference>
<feature type="domain" description="Histidine kinase" evidence="9">
    <location>
        <begin position="396"/>
        <end position="598"/>
    </location>
</feature>
<dbReference type="CDD" id="cd00130">
    <property type="entry name" value="PAS"/>
    <property type="match status" value="2"/>
</dbReference>
<dbReference type="InterPro" id="IPR003661">
    <property type="entry name" value="HisK_dim/P_dom"/>
</dbReference>
<evidence type="ECO:0000313" key="13">
    <source>
        <dbReference type="Proteomes" id="UP000430670"/>
    </source>
</evidence>
<dbReference type="SUPFAM" id="SSF55785">
    <property type="entry name" value="PYP-like sensor domain (PAS domain)"/>
    <property type="match status" value="3"/>
</dbReference>